<reference evidence="2 3" key="1">
    <citation type="journal article" date="2016" name="Genome Announc.">
        <title>Complete Genome and Plasmid Sequences for Rhodococcus fascians D188 and Draft Sequences for Rhodococcus Isolates PBTS 1 and PBTS 2.</title>
        <authorList>
            <person name="Stamler R.A."/>
            <person name="Vereecke D."/>
            <person name="Zhang Y."/>
            <person name="Schilkey F."/>
            <person name="Devitt N."/>
            <person name="Randall J.J."/>
        </authorList>
    </citation>
    <scope>NUCLEOTIDE SEQUENCE [LARGE SCALE GENOMIC DNA]</scope>
    <source>
        <strain evidence="2 3">PBTS2</strain>
    </source>
</reference>
<dbReference type="InterPro" id="IPR034660">
    <property type="entry name" value="DinB/YfiT-like"/>
</dbReference>
<evidence type="ECO:0000313" key="2">
    <source>
        <dbReference type="EMBL" id="AMY21467.1"/>
    </source>
</evidence>
<dbReference type="OrthoDB" id="2363925at2"/>
<dbReference type="EMBL" id="CP015220">
    <property type="protein sequence ID" value="AMY21467.1"/>
    <property type="molecule type" value="Genomic_DNA"/>
</dbReference>
<dbReference type="Gene3D" id="1.20.120.450">
    <property type="entry name" value="dinb family like domain"/>
    <property type="match status" value="1"/>
</dbReference>
<reference evidence="3" key="2">
    <citation type="submission" date="2016-04" db="EMBL/GenBank/DDBJ databases">
        <title>Complete Genome and Plasmid Sequences for Rhodococcus fascians D188 and Draft Sequences for Rhodococcus spp. Isolates PBTS 1 and PBTS 2.</title>
        <authorList>
            <person name="Stamer R."/>
            <person name="Vereecke D."/>
            <person name="Zhang Y."/>
            <person name="Schilkey F."/>
            <person name="Devitt N."/>
            <person name="Randall J."/>
        </authorList>
    </citation>
    <scope>NUCLEOTIDE SEQUENCE [LARGE SCALE GENOMIC DNA]</scope>
    <source>
        <strain evidence="3">PBTS2</strain>
    </source>
</reference>
<keyword evidence="3" id="KW-1185">Reference proteome</keyword>
<organism evidence="2 3">
    <name type="scientific">Rhodococcoides fascians</name>
    <name type="common">Rhodococcus fascians</name>
    <dbReference type="NCBI Taxonomy" id="1828"/>
    <lineage>
        <taxon>Bacteria</taxon>
        <taxon>Bacillati</taxon>
        <taxon>Actinomycetota</taxon>
        <taxon>Actinomycetes</taxon>
        <taxon>Mycobacteriales</taxon>
        <taxon>Nocardiaceae</taxon>
        <taxon>Rhodococcoides</taxon>
    </lineage>
</organism>
<evidence type="ECO:0000259" key="1">
    <source>
        <dbReference type="Pfam" id="PF12867"/>
    </source>
</evidence>
<proteinExistence type="predicted"/>
<dbReference type="Proteomes" id="UP000076038">
    <property type="component" value="Chromosome"/>
</dbReference>
<dbReference type="SUPFAM" id="SSF109854">
    <property type="entry name" value="DinB/YfiT-like putative metalloenzymes"/>
    <property type="match status" value="1"/>
</dbReference>
<feature type="domain" description="DinB-like" evidence="1">
    <location>
        <begin position="16"/>
        <end position="158"/>
    </location>
</feature>
<gene>
    <name evidence="2" type="ORF">A3Q41_00142</name>
</gene>
<protein>
    <recommendedName>
        <fullName evidence="1">DinB-like domain-containing protein</fullName>
    </recommendedName>
</protein>
<evidence type="ECO:0000313" key="3">
    <source>
        <dbReference type="Proteomes" id="UP000076038"/>
    </source>
</evidence>
<accession>A0A143QGD7</accession>
<dbReference type="Pfam" id="PF12867">
    <property type="entry name" value="DinB_2"/>
    <property type="match status" value="1"/>
</dbReference>
<dbReference type="AlphaFoldDB" id="A0A143QGD7"/>
<sequence length="169" mass="18643">MNHNDLLTDAFGRIKELVHSVLDDIPAAALTYRPDADANSIAWLLWHLTRVQDDHIAGVAGSEQVWTSDSWFERFGLPFDKSDIGYGQSSSDVAQVTSSAELLREYHDAVHSKTVAYLSGISTDDLDRIVDENWDPPVTLGARLVSVVSDDLQHAGQASYVLGLYTRQA</sequence>
<dbReference type="PATRIC" id="fig|1653479.3.peg.140"/>
<name>A0A143QGD7_RHOFA</name>
<dbReference type="NCBIfam" id="NF047843">
    <property type="entry name" value="MST_Rv0443"/>
    <property type="match status" value="1"/>
</dbReference>
<dbReference type="KEGG" id="rhs:A3Q41_00142"/>
<dbReference type="RefSeq" id="WP_027497983.1">
    <property type="nucleotide sequence ID" value="NZ_CAKKLU010000023.1"/>
</dbReference>
<dbReference type="InterPro" id="IPR024775">
    <property type="entry name" value="DinB-like"/>
</dbReference>